<keyword evidence="3" id="KW-1185">Reference proteome</keyword>
<proteinExistence type="predicted"/>
<evidence type="ECO:0000313" key="2">
    <source>
        <dbReference type="EMBL" id="KAJ1354246.1"/>
    </source>
</evidence>
<keyword evidence="1" id="KW-0472">Membrane</keyword>
<keyword evidence="1" id="KW-0812">Transmembrane</keyword>
<dbReference type="EMBL" id="JAHQIW010002002">
    <property type="protein sequence ID" value="KAJ1354246.1"/>
    <property type="molecule type" value="Genomic_DNA"/>
</dbReference>
<reference evidence="2" key="1">
    <citation type="submission" date="2021-06" db="EMBL/GenBank/DDBJ databases">
        <title>Parelaphostrongylus tenuis whole genome reference sequence.</title>
        <authorList>
            <person name="Garwood T.J."/>
            <person name="Larsen P.A."/>
            <person name="Fountain-Jones N.M."/>
            <person name="Garbe J.R."/>
            <person name="Macchietto M.G."/>
            <person name="Kania S.A."/>
            <person name="Gerhold R.W."/>
            <person name="Richards J.E."/>
            <person name="Wolf T.M."/>
        </authorList>
    </citation>
    <scope>NUCLEOTIDE SEQUENCE</scope>
    <source>
        <strain evidence="2">MNPRO001-30</strain>
        <tissue evidence="2">Meninges</tissue>
    </source>
</reference>
<dbReference type="Proteomes" id="UP001196413">
    <property type="component" value="Unassembled WGS sequence"/>
</dbReference>
<feature type="transmembrane region" description="Helical" evidence="1">
    <location>
        <begin position="47"/>
        <end position="67"/>
    </location>
</feature>
<keyword evidence="1" id="KW-1133">Transmembrane helix</keyword>
<evidence type="ECO:0000256" key="1">
    <source>
        <dbReference type="SAM" id="Phobius"/>
    </source>
</evidence>
<dbReference type="AlphaFoldDB" id="A0AAD5MRM4"/>
<comment type="caution">
    <text evidence="2">The sequence shown here is derived from an EMBL/GenBank/DDBJ whole genome shotgun (WGS) entry which is preliminary data.</text>
</comment>
<evidence type="ECO:0000313" key="3">
    <source>
        <dbReference type="Proteomes" id="UP001196413"/>
    </source>
</evidence>
<organism evidence="2 3">
    <name type="scientific">Parelaphostrongylus tenuis</name>
    <name type="common">Meningeal worm</name>
    <dbReference type="NCBI Taxonomy" id="148309"/>
    <lineage>
        <taxon>Eukaryota</taxon>
        <taxon>Metazoa</taxon>
        <taxon>Ecdysozoa</taxon>
        <taxon>Nematoda</taxon>
        <taxon>Chromadorea</taxon>
        <taxon>Rhabditida</taxon>
        <taxon>Rhabditina</taxon>
        <taxon>Rhabditomorpha</taxon>
        <taxon>Strongyloidea</taxon>
        <taxon>Metastrongylidae</taxon>
        <taxon>Parelaphostrongylus</taxon>
    </lineage>
</organism>
<gene>
    <name evidence="2" type="ORF">KIN20_011120</name>
</gene>
<sequence>MGHKDWQLIVHTILAERMLPLKSLQDFSLLQNENNSWDLETTKKSALVIPPFNQLLIFYLVNVIVLCRSNRNEKTENNFNLALELTRSLELLLKLSLPYSLLSFYTYRAFHLIRRFFSALE</sequence>
<name>A0AAD5MRM4_PARTN</name>
<protein>
    <submittedName>
        <fullName evidence="2">Uncharacterized protein</fullName>
    </submittedName>
</protein>
<accession>A0AAD5MRM4</accession>